<reference evidence="2 3" key="1">
    <citation type="submission" date="2020-12" db="EMBL/GenBank/DDBJ databases">
        <title>Concerted genomic and epigenomic changes stabilize Arabidopsis allopolyploids.</title>
        <authorList>
            <person name="Chen Z."/>
        </authorList>
    </citation>
    <scope>NUCLEOTIDE SEQUENCE [LARGE SCALE GENOMIC DNA]</scope>
    <source>
        <strain evidence="2">As9502</strain>
        <tissue evidence="2">Leaf</tissue>
    </source>
</reference>
<gene>
    <name evidence="2" type="ORF">ISN44_As12g014820</name>
</gene>
<proteinExistence type="predicted"/>
<organism evidence="2 3">
    <name type="scientific">Arabidopsis suecica</name>
    <name type="common">Swedish thale-cress</name>
    <name type="synonym">Cardaminopsis suecica</name>
    <dbReference type="NCBI Taxonomy" id="45249"/>
    <lineage>
        <taxon>Eukaryota</taxon>
        <taxon>Viridiplantae</taxon>
        <taxon>Streptophyta</taxon>
        <taxon>Embryophyta</taxon>
        <taxon>Tracheophyta</taxon>
        <taxon>Spermatophyta</taxon>
        <taxon>Magnoliopsida</taxon>
        <taxon>eudicotyledons</taxon>
        <taxon>Gunneridae</taxon>
        <taxon>Pentapetalae</taxon>
        <taxon>rosids</taxon>
        <taxon>malvids</taxon>
        <taxon>Brassicales</taxon>
        <taxon>Brassicaceae</taxon>
        <taxon>Camelineae</taxon>
        <taxon>Arabidopsis</taxon>
    </lineage>
</organism>
<dbReference type="EMBL" id="JAEFBJ010000012">
    <property type="protein sequence ID" value="KAG7546076.1"/>
    <property type="molecule type" value="Genomic_DNA"/>
</dbReference>
<feature type="region of interest" description="Disordered" evidence="1">
    <location>
        <begin position="40"/>
        <end position="61"/>
    </location>
</feature>
<protein>
    <submittedName>
        <fullName evidence="2">Uncharacterized protein</fullName>
    </submittedName>
</protein>
<keyword evidence="3" id="KW-1185">Reference proteome</keyword>
<dbReference type="AlphaFoldDB" id="A0A8T1YIY4"/>
<accession>A0A8T1YIY4</accession>
<dbReference type="Proteomes" id="UP000694251">
    <property type="component" value="Chromosome 12"/>
</dbReference>
<sequence>MHMSSPVIAEQLEETPKPPETARASSKEVHRFLIRESHQFSSLNLQRKHPPKAIDSRTPKNIGVEIKPMELSATTKNEKENNRFHRSIRKLATIALKSTQYHQKRP</sequence>
<evidence type="ECO:0000256" key="1">
    <source>
        <dbReference type="SAM" id="MobiDB-lite"/>
    </source>
</evidence>
<evidence type="ECO:0000313" key="2">
    <source>
        <dbReference type="EMBL" id="KAG7546076.1"/>
    </source>
</evidence>
<comment type="caution">
    <text evidence="2">The sequence shown here is derived from an EMBL/GenBank/DDBJ whole genome shotgun (WGS) entry which is preliminary data.</text>
</comment>
<feature type="region of interest" description="Disordered" evidence="1">
    <location>
        <begin position="1"/>
        <end position="28"/>
    </location>
</feature>
<name>A0A8T1YIY4_ARASU</name>
<evidence type="ECO:0000313" key="3">
    <source>
        <dbReference type="Proteomes" id="UP000694251"/>
    </source>
</evidence>